<accession>A0A6P1E2A8</accession>
<dbReference type="PANTHER" id="PTHR33678:SF1">
    <property type="entry name" value="BLL1576 PROTEIN"/>
    <property type="match status" value="1"/>
</dbReference>
<dbReference type="PANTHER" id="PTHR33678">
    <property type="entry name" value="BLL1576 PROTEIN"/>
    <property type="match status" value="1"/>
</dbReference>
<dbReference type="GeneID" id="69057524"/>
<evidence type="ECO:0000313" key="2">
    <source>
        <dbReference type="EMBL" id="QHB51446.1"/>
    </source>
</evidence>
<dbReference type="AlphaFoldDB" id="A0A6P1E2A8"/>
<evidence type="ECO:0000259" key="1">
    <source>
        <dbReference type="Pfam" id="PF03050"/>
    </source>
</evidence>
<reference evidence="2 3" key="1">
    <citation type="submission" date="2019-12" db="EMBL/GenBank/DDBJ databases">
        <title>Lactobacillus hilgardii FLUB.</title>
        <authorList>
            <person name="Gustaw K."/>
        </authorList>
    </citation>
    <scope>NUCLEOTIDE SEQUENCE [LARGE SCALE GENOMIC DNA]</scope>
    <source>
        <strain evidence="2 3">FLUB</strain>
    </source>
</reference>
<proteinExistence type="predicted"/>
<name>A0A6P1E2A8_LENHI</name>
<feature type="domain" description="Transposase IS66 central" evidence="1">
    <location>
        <begin position="2"/>
        <end position="165"/>
    </location>
</feature>
<dbReference type="EMBL" id="CP047121">
    <property type="protein sequence ID" value="QHB51446.1"/>
    <property type="molecule type" value="Genomic_DNA"/>
</dbReference>
<dbReference type="InterPro" id="IPR052344">
    <property type="entry name" value="Transposase-related"/>
</dbReference>
<dbReference type="Proteomes" id="UP000465035">
    <property type="component" value="Chromosome"/>
</dbReference>
<dbReference type="InterPro" id="IPR004291">
    <property type="entry name" value="Transposase_IS66_central"/>
</dbReference>
<dbReference type="RefSeq" id="WP_003552521.1">
    <property type="nucleotide sequence ID" value="NZ_CABKOL010000106.1"/>
</dbReference>
<evidence type="ECO:0000313" key="3">
    <source>
        <dbReference type="Proteomes" id="UP000465035"/>
    </source>
</evidence>
<organism evidence="2 3">
    <name type="scientific">Lentilactobacillus hilgardii</name>
    <name type="common">Lactobacillus hilgardii</name>
    <dbReference type="NCBI Taxonomy" id="1588"/>
    <lineage>
        <taxon>Bacteria</taxon>
        <taxon>Bacillati</taxon>
        <taxon>Bacillota</taxon>
        <taxon>Bacilli</taxon>
        <taxon>Lactobacillales</taxon>
        <taxon>Lactobacillaceae</taxon>
        <taxon>Lentilactobacillus</taxon>
    </lineage>
</organism>
<gene>
    <name evidence="2" type="ORF">GQR93_04040</name>
</gene>
<protein>
    <submittedName>
        <fullName evidence="2">Transposase</fullName>
    </submittedName>
</protein>
<sequence>MVSLSLLTSILYQKYVLGTPIYRQMRDWHRLGSNAQDTTFNNWVIQGTVPVESLYRLIHEHLTGQYYLQGDETPHSVLREPGKKATSKSYMWVARSVKRSDEPIVFYAYSDSRSGKFAQRLYANFTRTLQCDGYAGYNLLGTQVVRVGCWSHVRRKFYDAAQGNRNNGNECSVETVGRNVCVGTSMAELFSSRAVTPSLGQIK</sequence>
<dbReference type="Pfam" id="PF03050">
    <property type="entry name" value="DDE_Tnp_IS66"/>
    <property type="match status" value="1"/>
</dbReference>